<evidence type="ECO:0000256" key="10">
    <source>
        <dbReference type="SAM" id="Phobius"/>
    </source>
</evidence>
<feature type="domain" description="Acyltransferase 3" evidence="11">
    <location>
        <begin position="8"/>
        <end position="324"/>
    </location>
</feature>
<dbReference type="GO" id="GO:0009246">
    <property type="term" value="P:enterobacterial common antigen biosynthetic process"/>
    <property type="evidence" value="ECO:0007669"/>
    <property type="project" value="TreeGrafter"/>
</dbReference>
<feature type="transmembrane region" description="Helical" evidence="10">
    <location>
        <begin position="215"/>
        <end position="238"/>
    </location>
</feature>
<feature type="transmembrane region" description="Helical" evidence="10">
    <location>
        <begin position="116"/>
        <end position="138"/>
    </location>
</feature>
<dbReference type="eggNOG" id="COG3936">
    <property type="taxonomic scope" value="Bacteria"/>
</dbReference>
<dbReference type="OrthoDB" id="65129at2"/>
<keyword evidence="5 10" id="KW-1133">Transmembrane helix</keyword>
<keyword evidence="13" id="KW-1185">Reference proteome</keyword>
<feature type="transmembrane region" description="Helical" evidence="10">
    <location>
        <begin position="145"/>
        <end position="164"/>
    </location>
</feature>
<feature type="transmembrane region" description="Helical" evidence="10">
    <location>
        <begin position="9"/>
        <end position="30"/>
    </location>
</feature>
<dbReference type="InterPro" id="IPR002656">
    <property type="entry name" value="Acyl_transf_3_dom"/>
</dbReference>
<feature type="transmembrane region" description="Helical" evidence="10">
    <location>
        <begin position="184"/>
        <end position="203"/>
    </location>
</feature>
<dbReference type="EMBL" id="CCSE01000001">
    <property type="protein sequence ID" value="CEA00359.1"/>
    <property type="molecule type" value="Genomic_DNA"/>
</dbReference>
<dbReference type="RefSeq" id="WP_035808948.1">
    <property type="nucleotide sequence ID" value="NZ_CCSE01000001.1"/>
</dbReference>
<evidence type="ECO:0000256" key="1">
    <source>
        <dbReference type="ARBA" id="ARBA00004651"/>
    </source>
</evidence>
<dbReference type="GO" id="GO:0016413">
    <property type="term" value="F:O-acetyltransferase activity"/>
    <property type="evidence" value="ECO:0007669"/>
    <property type="project" value="TreeGrafter"/>
</dbReference>
<proteinExistence type="inferred from homology"/>
<dbReference type="Pfam" id="PF01757">
    <property type="entry name" value="Acyl_transf_3"/>
    <property type="match status" value="1"/>
</dbReference>
<keyword evidence="4 10" id="KW-0812">Transmembrane</keyword>
<dbReference type="PANTHER" id="PTHR40074">
    <property type="entry name" value="O-ACETYLTRANSFERASE WECH"/>
    <property type="match status" value="1"/>
</dbReference>
<dbReference type="AlphaFoldDB" id="A0A078M273"/>
<dbReference type="STRING" id="1461582.BN1048_00932"/>
<feature type="transmembrane region" description="Helical" evidence="10">
    <location>
        <begin position="310"/>
        <end position="327"/>
    </location>
</feature>
<name>A0A078M273_9STAP</name>
<dbReference type="PANTHER" id="PTHR40074:SF2">
    <property type="entry name" value="O-ACETYLTRANSFERASE WECH"/>
    <property type="match status" value="1"/>
</dbReference>
<keyword evidence="3" id="KW-1003">Cell membrane</keyword>
<feature type="transmembrane region" description="Helical" evidence="10">
    <location>
        <begin position="250"/>
        <end position="270"/>
    </location>
</feature>
<reference evidence="12 13" key="1">
    <citation type="submission" date="2014-07" db="EMBL/GenBank/DDBJ databases">
        <authorList>
            <person name="Urmite Genomes Urmite Genomes"/>
        </authorList>
    </citation>
    <scope>NUCLEOTIDE SEQUENCE [LARGE SCALE GENOMIC DNA]</scope>
    <source>
        <strain evidence="12 13">13MG44_air</strain>
    </source>
</reference>
<dbReference type="GO" id="GO:0005886">
    <property type="term" value="C:plasma membrane"/>
    <property type="evidence" value="ECO:0007669"/>
    <property type="project" value="UniProtKB-SubCell"/>
</dbReference>
<gene>
    <name evidence="12" type="primary">icaC</name>
    <name evidence="12" type="ORF">BN1048_00932</name>
</gene>
<evidence type="ECO:0000256" key="6">
    <source>
        <dbReference type="ARBA" id="ARBA00023136"/>
    </source>
</evidence>
<evidence type="ECO:0000256" key="4">
    <source>
        <dbReference type="ARBA" id="ARBA00022692"/>
    </source>
</evidence>
<dbReference type="HOGENOM" id="CLU_064947_0_0_9"/>
<protein>
    <recommendedName>
        <fullName evidence="7">Probable poly-beta-1,6-N-acetyl-D-glucosamine export protein</fullName>
    </recommendedName>
    <alternativeName>
        <fullName evidence="9">Biofilm polysaccharide intercellular adhesin export protein</fullName>
    </alternativeName>
    <alternativeName>
        <fullName evidence="8">Intercellular adhesion protein C</fullName>
    </alternativeName>
</protein>
<evidence type="ECO:0000259" key="11">
    <source>
        <dbReference type="Pfam" id="PF01757"/>
    </source>
</evidence>
<comment type="subcellular location">
    <subcellularLocation>
        <location evidence="1">Cell membrane</location>
        <topology evidence="1">Multi-pass membrane protein</topology>
    </subcellularLocation>
</comment>
<evidence type="ECO:0000256" key="9">
    <source>
        <dbReference type="ARBA" id="ARBA00042839"/>
    </source>
</evidence>
<evidence type="ECO:0000256" key="3">
    <source>
        <dbReference type="ARBA" id="ARBA00022475"/>
    </source>
</evidence>
<evidence type="ECO:0000313" key="13">
    <source>
        <dbReference type="Proteomes" id="UP000044136"/>
    </source>
</evidence>
<evidence type="ECO:0000256" key="5">
    <source>
        <dbReference type="ARBA" id="ARBA00022989"/>
    </source>
</evidence>
<evidence type="ECO:0000256" key="7">
    <source>
        <dbReference type="ARBA" id="ARBA00041028"/>
    </source>
</evidence>
<keyword evidence="6 10" id="KW-0472">Membrane</keyword>
<dbReference type="Proteomes" id="UP000044136">
    <property type="component" value="Unassembled WGS sequence"/>
</dbReference>
<feature type="transmembrane region" description="Helical" evidence="10">
    <location>
        <begin position="80"/>
        <end position="96"/>
    </location>
</feature>
<evidence type="ECO:0000256" key="2">
    <source>
        <dbReference type="ARBA" id="ARBA00007400"/>
    </source>
</evidence>
<organism evidence="12 13">
    <name type="scientific">Jeotgalicoccus saudimassiliensis</name>
    <dbReference type="NCBI Taxonomy" id="1461582"/>
    <lineage>
        <taxon>Bacteria</taxon>
        <taxon>Bacillati</taxon>
        <taxon>Bacillota</taxon>
        <taxon>Bacilli</taxon>
        <taxon>Bacillales</taxon>
        <taxon>Staphylococcaceae</taxon>
        <taxon>Jeotgalicoccus</taxon>
    </lineage>
</organism>
<sequence length="364" mass="42397">MTRLISEIFWMRALACIGIVVIHAISLTIAHNPDLVKNQWPTYVQLYLMFCTPLFVFITEFLNANKYGDQLKKGFIRKRLLYLGIPYVMLNLFWTLDKYSPGSLMELIDGFIMVSVRGYSVTYFILIIFQFYILHMIFAKYLRKLNPFAVITASIVLTSAFWGVRLMYPAPEHILGQLLWAKEGQTLFIGWITYFVLGYYIGIHYEAFKANIRKYSWHIVGLFIFTLFFVLVIHNSGINSAMGSKRLDTPIYTTAVILMMFLVSSYYNYVPKFIMYISNYSFSIYLLHLIFINDMGMMTDIVFWDITYKTILAICLSIFVAYVFNLHKYGKFFVGNIGKTRHDLPQAPNINLDVDVGFKKDEMA</sequence>
<comment type="similarity">
    <text evidence="2">Belongs to the acyltransferase 3 family.</text>
</comment>
<feature type="transmembrane region" description="Helical" evidence="10">
    <location>
        <begin position="42"/>
        <end position="59"/>
    </location>
</feature>
<evidence type="ECO:0000313" key="12">
    <source>
        <dbReference type="EMBL" id="CEA00359.1"/>
    </source>
</evidence>
<accession>A0A078M273</accession>
<evidence type="ECO:0000256" key="8">
    <source>
        <dbReference type="ARBA" id="ARBA00042402"/>
    </source>
</evidence>